<sequence>MITEEHVRDLLRPRADDPTLVVLQGRAQVVPAAELGTDRYRGALEVASADDLARRIGSRTPSEQDITALASTLDATVTELGG</sequence>
<gene>
    <name evidence="1" type="ORF">GCM10010446_23010</name>
</gene>
<keyword evidence="2" id="KW-1185">Reference proteome</keyword>
<dbReference type="Proteomes" id="UP001500403">
    <property type="component" value="Unassembled WGS sequence"/>
</dbReference>
<comment type="caution">
    <text evidence="1">The sequence shown here is derived from an EMBL/GenBank/DDBJ whole genome shotgun (WGS) entry which is preliminary data.</text>
</comment>
<name>A0ABN3X497_9ACTN</name>
<accession>A0ABN3X497</accession>
<protein>
    <submittedName>
        <fullName evidence="1">Uncharacterized protein</fullName>
    </submittedName>
</protein>
<evidence type="ECO:0000313" key="2">
    <source>
        <dbReference type="Proteomes" id="UP001500403"/>
    </source>
</evidence>
<reference evidence="1 2" key="1">
    <citation type="journal article" date="2019" name="Int. J. Syst. Evol. Microbiol.">
        <title>The Global Catalogue of Microorganisms (GCM) 10K type strain sequencing project: providing services to taxonomists for standard genome sequencing and annotation.</title>
        <authorList>
            <consortium name="The Broad Institute Genomics Platform"/>
            <consortium name="The Broad Institute Genome Sequencing Center for Infectious Disease"/>
            <person name="Wu L."/>
            <person name="Ma J."/>
        </authorList>
    </citation>
    <scope>NUCLEOTIDE SEQUENCE [LARGE SCALE GENOMIC DNA]</scope>
    <source>
        <strain evidence="1 2">JCM 9088</strain>
    </source>
</reference>
<proteinExistence type="predicted"/>
<dbReference type="RefSeq" id="WP_344494101.1">
    <property type="nucleotide sequence ID" value="NZ_BAAAUD010000021.1"/>
</dbReference>
<organism evidence="1 2">
    <name type="scientific">Streptomyces enissocaesilis</name>
    <dbReference type="NCBI Taxonomy" id="332589"/>
    <lineage>
        <taxon>Bacteria</taxon>
        <taxon>Bacillati</taxon>
        <taxon>Actinomycetota</taxon>
        <taxon>Actinomycetes</taxon>
        <taxon>Kitasatosporales</taxon>
        <taxon>Streptomycetaceae</taxon>
        <taxon>Streptomyces</taxon>
        <taxon>Streptomyces rochei group</taxon>
    </lineage>
</organism>
<evidence type="ECO:0000313" key="1">
    <source>
        <dbReference type="EMBL" id="GAA2937169.1"/>
    </source>
</evidence>
<dbReference type="EMBL" id="BAAAUD010000021">
    <property type="protein sequence ID" value="GAA2937169.1"/>
    <property type="molecule type" value="Genomic_DNA"/>
</dbReference>